<comment type="caution">
    <text evidence="1">The sequence shown here is derived from an EMBL/GenBank/DDBJ whole genome shotgun (WGS) entry which is preliminary data.</text>
</comment>
<organism evidence="1 2">
    <name type="scientific">Stachybotrys elegans</name>
    <dbReference type="NCBI Taxonomy" id="80388"/>
    <lineage>
        <taxon>Eukaryota</taxon>
        <taxon>Fungi</taxon>
        <taxon>Dikarya</taxon>
        <taxon>Ascomycota</taxon>
        <taxon>Pezizomycotina</taxon>
        <taxon>Sordariomycetes</taxon>
        <taxon>Hypocreomycetidae</taxon>
        <taxon>Hypocreales</taxon>
        <taxon>Stachybotryaceae</taxon>
        <taxon>Stachybotrys</taxon>
    </lineage>
</organism>
<proteinExistence type="predicted"/>
<dbReference type="AlphaFoldDB" id="A0A8K0SAX3"/>
<name>A0A8K0SAX3_9HYPO</name>
<dbReference type="OrthoDB" id="4764652at2759"/>
<protein>
    <submittedName>
        <fullName evidence="1">Uncharacterized protein</fullName>
    </submittedName>
</protein>
<dbReference type="Proteomes" id="UP000813444">
    <property type="component" value="Unassembled WGS sequence"/>
</dbReference>
<evidence type="ECO:0000313" key="1">
    <source>
        <dbReference type="EMBL" id="KAH7303424.1"/>
    </source>
</evidence>
<reference evidence="1" key="1">
    <citation type="journal article" date="2021" name="Nat. Commun.">
        <title>Genetic determinants of endophytism in the Arabidopsis root mycobiome.</title>
        <authorList>
            <person name="Mesny F."/>
            <person name="Miyauchi S."/>
            <person name="Thiergart T."/>
            <person name="Pickel B."/>
            <person name="Atanasova L."/>
            <person name="Karlsson M."/>
            <person name="Huettel B."/>
            <person name="Barry K.W."/>
            <person name="Haridas S."/>
            <person name="Chen C."/>
            <person name="Bauer D."/>
            <person name="Andreopoulos W."/>
            <person name="Pangilinan J."/>
            <person name="LaButti K."/>
            <person name="Riley R."/>
            <person name="Lipzen A."/>
            <person name="Clum A."/>
            <person name="Drula E."/>
            <person name="Henrissat B."/>
            <person name="Kohler A."/>
            <person name="Grigoriev I.V."/>
            <person name="Martin F.M."/>
            <person name="Hacquard S."/>
        </authorList>
    </citation>
    <scope>NUCLEOTIDE SEQUENCE</scope>
    <source>
        <strain evidence="1">MPI-CAGE-CH-0235</strain>
    </source>
</reference>
<evidence type="ECO:0000313" key="2">
    <source>
        <dbReference type="Proteomes" id="UP000813444"/>
    </source>
</evidence>
<sequence length="166" mass="18732">MAAAAYGEWIVHVVHTVNIYATAKMNEYVGDSLNRIIHMGPFVQPEIPLRTKRDKRTHLIARAEDALTAKLGHDVHHVGTWDCFDPSQPAKPGEQEPQEHLMFGLRQDGVDFHVAFMGRNPITLEHRIKVGNGPGPRTELNKRRLGLHARDDSNVRYNKQYLIGAA</sequence>
<gene>
    <name evidence="1" type="ORF">B0I35DRAFT_485230</name>
</gene>
<dbReference type="EMBL" id="JAGPNK010000034">
    <property type="protein sequence ID" value="KAH7303424.1"/>
    <property type="molecule type" value="Genomic_DNA"/>
</dbReference>
<keyword evidence="2" id="KW-1185">Reference proteome</keyword>
<accession>A0A8K0SAX3</accession>